<dbReference type="InterPro" id="IPR043651">
    <property type="entry name" value="KNL1_MELT_rpt"/>
</dbReference>
<dbReference type="InterPro" id="IPR037388">
    <property type="entry name" value="Blinkin"/>
</dbReference>
<dbReference type="CDD" id="cd21853">
    <property type="entry name" value="KNL1_NTD"/>
    <property type="match status" value="1"/>
</dbReference>
<dbReference type="Pfam" id="PF19221">
    <property type="entry name" value="MELT"/>
    <property type="match status" value="11"/>
</dbReference>
<sequence>MEPFDPIRNEEGSGYSKRRTSILKMPRKSIKPSEVEQQEHVVECPKPSDKRISRRVSFAPANDVLLFQKDVKNHSPLQNPLQEFRQCHTKQSPDERRGRPTDLWNGDRLKAPKQTFQQKETVSVYGEKTILLPAEDLDMTQCHTVRIANKNEFLDMSLGLLHGHGEKTVMFDTSMDMTMSQTLNMICDQDVSFSSKPAANSPFPFTTQTTPVSQFFSYENNDKENLVPKLSKSIIKKRGDPIVGSVGSKQDVTEVDPLQGLFPPEIYTESDEWESQAKLIEKKITAEPVGSYSKRKSSVNFDLKDEGRSDKTVVFSDGGFMELTQNFTSNIVVTASVSSSLGTTVVKDRKTLSSGLSARSSEERADSSHCRVPLQERAQHTDGKLQTDSSCKGRETTLTTNLPRQQSRDKLDDTCMDMTRNHTVRISSDLQLQPDPENLPYTGDKTVRFTANDAGMDMTQCLTLNIAQDLIPRIEDSNMFRVQRHPVDFDAEDPCRERTVRFAADEALMDETHCHTVHIAADLKPHLPFSEKTIRFDVNDAAMDVTRSHTVNISNDIVPSSLQDLPRDVWRKRLFDLMPDDATMDMTRSQTAKIYFEPMDSVASSLKHGENTVRFDADDATMDMTRSQTANIYFEPKENVASLLKHREKTERFDVKYGEKTVRFDADDATMDMTRSQTANIYFEPKDSVASLLKHGENTVRFDADDATMDMTRSQTAKIYFEPKDIVASLPKHREKTERF</sequence>
<proteinExistence type="predicted"/>
<evidence type="ECO:0000313" key="2">
    <source>
        <dbReference type="EMBL" id="KAK7906964.1"/>
    </source>
</evidence>
<dbReference type="Proteomes" id="UP001460270">
    <property type="component" value="Unassembled WGS sequence"/>
</dbReference>
<name>A0AAW0NQH6_9GOBI</name>
<dbReference type="AlphaFoldDB" id="A0AAW0NQH6"/>
<dbReference type="GO" id="GO:0034501">
    <property type="term" value="P:protein localization to kinetochore"/>
    <property type="evidence" value="ECO:0007669"/>
    <property type="project" value="InterPro"/>
</dbReference>
<feature type="region of interest" description="Disordered" evidence="1">
    <location>
        <begin position="1"/>
        <end position="51"/>
    </location>
</feature>
<feature type="compositionally biased region" description="Basic and acidic residues" evidence="1">
    <location>
        <begin position="377"/>
        <end position="395"/>
    </location>
</feature>
<reference evidence="3" key="1">
    <citation type="submission" date="2024-04" db="EMBL/GenBank/DDBJ databases">
        <title>Salinicola lusitanus LLJ914,a marine bacterium isolated from the Okinawa Trough.</title>
        <authorList>
            <person name="Li J."/>
        </authorList>
    </citation>
    <scope>NUCLEOTIDE SEQUENCE [LARGE SCALE GENOMIC DNA]</scope>
</reference>
<feature type="compositionally biased region" description="Basic residues" evidence="1">
    <location>
        <begin position="16"/>
        <end position="30"/>
    </location>
</feature>
<feature type="compositionally biased region" description="Basic and acidic residues" evidence="1">
    <location>
        <begin position="1"/>
        <end position="11"/>
    </location>
</feature>
<protein>
    <recommendedName>
        <fullName evidence="4">Protein CASC5</fullName>
    </recommendedName>
</protein>
<comment type="caution">
    <text evidence="2">The sequence shown here is derived from an EMBL/GenBank/DDBJ whole genome shotgun (WGS) entry which is preliminary data.</text>
</comment>
<dbReference type="PANTHER" id="PTHR16520:SF3">
    <property type="entry name" value="KINETOCHORE SCAFFOLD 1"/>
    <property type="match status" value="1"/>
</dbReference>
<organism evidence="2 3">
    <name type="scientific">Mugilogobius chulae</name>
    <name type="common">yellowstripe goby</name>
    <dbReference type="NCBI Taxonomy" id="88201"/>
    <lineage>
        <taxon>Eukaryota</taxon>
        <taxon>Metazoa</taxon>
        <taxon>Chordata</taxon>
        <taxon>Craniata</taxon>
        <taxon>Vertebrata</taxon>
        <taxon>Euteleostomi</taxon>
        <taxon>Actinopterygii</taxon>
        <taxon>Neopterygii</taxon>
        <taxon>Teleostei</taxon>
        <taxon>Neoteleostei</taxon>
        <taxon>Acanthomorphata</taxon>
        <taxon>Gobiaria</taxon>
        <taxon>Gobiiformes</taxon>
        <taxon>Gobioidei</taxon>
        <taxon>Gobiidae</taxon>
        <taxon>Gobionellinae</taxon>
        <taxon>Mugilogobius</taxon>
    </lineage>
</organism>
<dbReference type="GO" id="GO:0051301">
    <property type="term" value="P:cell division"/>
    <property type="evidence" value="ECO:0007669"/>
    <property type="project" value="InterPro"/>
</dbReference>
<keyword evidence="3" id="KW-1185">Reference proteome</keyword>
<evidence type="ECO:0000313" key="3">
    <source>
        <dbReference type="Proteomes" id="UP001460270"/>
    </source>
</evidence>
<gene>
    <name evidence="2" type="ORF">WMY93_015576</name>
</gene>
<evidence type="ECO:0000256" key="1">
    <source>
        <dbReference type="SAM" id="MobiDB-lite"/>
    </source>
</evidence>
<feature type="region of interest" description="Disordered" evidence="1">
    <location>
        <begin position="376"/>
        <end position="395"/>
    </location>
</feature>
<accession>A0AAW0NQH6</accession>
<dbReference type="GO" id="GO:0008608">
    <property type="term" value="P:attachment of spindle microtubules to kinetochore"/>
    <property type="evidence" value="ECO:0007669"/>
    <property type="project" value="InterPro"/>
</dbReference>
<dbReference type="EMBL" id="JBBPFD010000011">
    <property type="protein sequence ID" value="KAK7906964.1"/>
    <property type="molecule type" value="Genomic_DNA"/>
</dbReference>
<evidence type="ECO:0008006" key="4">
    <source>
        <dbReference type="Google" id="ProtNLM"/>
    </source>
</evidence>
<feature type="compositionally biased region" description="Basic and acidic residues" evidence="1">
    <location>
        <begin position="31"/>
        <end position="51"/>
    </location>
</feature>
<dbReference type="PANTHER" id="PTHR16520">
    <property type="entry name" value="KINETOCHORE SCAFFOLD 1"/>
    <property type="match status" value="1"/>
</dbReference>
<dbReference type="GO" id="GO:0005634">
    <property type="term" value="C:nucleus"/>
    <property type="evidence" value="ECO:0007669"/>
    <property type="project" value="TreeGrafter"/>
</dbReference>